<feature type="compositionally biased region" description="Polar residues" evidence="1">
    <location>
        <begin position="799"/>
        <end position="810"/>
    </location>
</feature>
<evidence type="ECO:0000313" key="4">
    <source>
        <dbReference type="Proteomes" id="UP001212997"/>
    </source>
</evidence>
<feature type="compositionally biased region" description="Polar residues" evidence="1">
    <location>
        <begin position="19"/>
        <end position="34"/>
    </location>
</feature>
<evidence type="ECO:0000313" key="3">
    <source>
        <dbReference type="EMBL" id="KAJ3485962.1"/>
    </source>
</evidence>
<dbReference type="InterPro" id="IPR040976">
    <property type="entry name" value="Pkinase_fungal"/>
</dbReference>
<proteinExistence type="predicted"/>
<evidence type="ECO:0000256" key="1">
    <source>
        <dbReference type="SAM" id="MobiDB-lite"/>
    </source>
</evidence>
<sequence length="870" mass="96307">MSSLPPGTDVAVAPPIPDSVSSPLTHESGQTSHPVPSPPLGDTPRRINSHRSHGNKDPKTNRKIAAEGMETRYVYVSFEIWLARFASPPTSTSPTPPTGQYSLEESDFSGLETPSYPKIVNGMQPILESGDLVSRITAEHPLKISATGIVGTTMSNVKVDISIFESSGRDSQGLVTNCDLTEQEKQDSQNSFKSYLARADWDKIVVPIEVKTSRYPCAFNLPSARSPYPEAGSIGGEEVRGQITQYVARIFEHQHRNFVFSIYIHAGREFLIRWDRVGAVIAEPFRLLEEPHKLQAFLYSLAKMSPAERGYDTSVRTASTNEAKKFKALLKGDSVNTKYIEDALARDGDKEAAIFRVDLQGMDPQKPSVKLVFARPRVLGEGVAGRATRGYVAYDIVKKRLVFLKDYWQPLTDSYHPELDTYKLLHAKNVRYIATPVGGGDVASDPCQPKGSLQKTAAQEYLSTALGRSYAARVHYRFAVEEIGRPLEDYRDAKQMVRAVYFALVAHRDAWEKADVLHRDISSGNILITEDGRRGILNDWDMCKYKNEAANSQSPAFRSVRFLECTHYYLAYSIESQGTWPFMSALLLCCPEKPHQVSDDVESFVHVINWLTLRYQVDSTPEGLGRALRAYEECNRTDAGYDVGGTLKLDNIRDGISGFRTTGVRPLALQFIVQDMANMCKEHYLTPDVVEQLSGVCVQEGAPEVPPTLYEDDEDDSDLDLPAPFRPVEYHDRVPDTPAPVAGKPLLDDHQRLMEILNGALRIGPQQWNSGKLGDQFLKRPTGSVCGTAPGGSAGVQRAMTSQKRSQNVRKSIPKASNPRSTCSPALSEDPKVQRKPSKTKRGKAGRPRRAVKGDEGQVDAGGDTDPFQA</sequence>
<dbReference type="EMBL" id="JANAWD010000136">
    <property type="protein sequence ID" value="KAJ3485962.1"/>
    <property type="molecule type" value="Genomic_DNA"/>
</dbReference>
<reference evidence="3" key="1">
    <citation type="submission" date="2022-07" db="EMBL/GenBank/DDBJ databases">
        <title>Genome Sequence of Physisporinus lineatus.</title>
        <authorList>
            <person name="Buettner E."/>
        </authorList>
    </citation>
    <scope>NUCLEOTIDE SEQUENCE</scope>
    <source>
        <strain evidence="3">VT162</strain>
    </source>
</reference>
<dbReference type="Gene3D" id="1.10.510.10">
    <property type="entry name" value="Transferase(Phosphotransferase) domain 1"/>
    <property type="match status" value="1"/>
</dbReference>
<dbReference type="InterPro" id="IPR008266">
    <property type="entry name" value="Tyr_kinase_AS"/>
</dbReference>
<dbReference type="GO" id="GO:0004672">
    <property type="term" value="F:protein kinase activity"/>
    <property type="evidence" value="ECO:0007669"/>
    <property type="project" value="InterPro"/>
</dbReference>
<feature type="domain" description="Fungal-type protein kinase" evidence="2">
    <location>
        <begin position="241"/>
        <end position="611"/>
    </location>
</feature>
<gene>
    <name evidence="3" type="ORF">NLI96_g4581</name>
</gene>
<dbReference type="SUPFAM" id="SSF56112">
    <property type="entry name" value="Protein kinase-like (PK-like)"/>
    <property type="match status" value="1"/>
</dbReference>
<evidence type="ECO:0000259" key="2">
    <source>
        <dbReference type="Pfam" id="PF17667"/>
    </source>
</evidence>
<feature type="region of interest" description="Disordered" evidence="1">
    <location>
        <begin position="1"/>
        <end position="62"/>
    </location>
</feature>
<dbReference type="PANTHER" id="PTHR38248">
    <property type="entry name" value="FUNK1 6"/>
    <property type="match status" value="1"/>
</dbReference>
<protein>
    <recommendedName>
        <fullName evidence="2">Fungal-type protein kinase domain-containing protein</fullName>
    </recommendedName>
</protein>
<organism evidence="3 4">
    <name type="scientific">Meripilus lineatus</name>
    <dbReference type="NCBI Taxonomy" id="2056292"/>
    <lineage>
        <taxon>Eukaryota</taxon>
        <taxon>Fungi</taxon>
        <taxon>Dikarya</taxon>
        <taxon>Basidiomycota</taxon>
        <taxon>Agaricomycotina</taxon>
        <taxon>Agaricomycetes</taxon>
        <taxon>Polyporales</taxon>
        <taxon>Meripilaceae</taxon>
        <taxon>Meripilus</taxon>
    </lineage>
</organism>
<dbReference type="Proteomes" id="UP001212997">
    <property type="component" value="Unassembled WGS sequence"/>
</dbReference>
<dbReference type="PANTHER" id="PTHR38248:SF2">
    <property type="entry name" value="FUNK1 11"/>
    <property type="match status" value="1"/>
</dbReference>
<dbReference type="PROSITE" id="PS00109">
    <property type="entry name" value="PROTEIN_KINASE_TYR"/>
    <property type="match status" value="1"/>
</dbReference>
<feature type="region of interest" description="Disordered" evidence="1">
    <location>
        <begin position="784"/>
        <end position="870"/>
    </location>
</feature>
<comment type="caution">
    <text evidence="3">The sequence shown here is derived from an EMBL/GenBank/DDBJ whole genome shotgun (WGS) entry which is preliminary data.</text>
</comment>
<keyword evidence="4" id="KW-1185">Reference proteome</keyword>
<name>A0AAD5V4A4_9APHY</name>
<dbReference type="Pfam" id="PF17667">
    <property type="entry name" value="Pkinase_fungal"/>
    <property type="match status" value="1"/>
</dbReference>
<feature type="compositionally biased region" description="Basic residues" evidence="1">
    <location>
        <begin position="834"/>
        <end position="851"/>
    </location>
</feature>
<accession>A0AAD5V4A4</accession>
<dbReference type="AlphaFoldDB" id="A0AAD5V4A4"/>
<dbReference type="InterPro" id="IPR011009">
    <property type="entry name" value="Kinase-like_dom_sf"/>
</dbReference>